<evidence type="ECO:0000313" key="3">
    <source>
        <dbReference type="Proteomes" id="UP000001868"/>
    </source>
</evidence>
<protein>
    <submittedName>
        <fullName evidence="2">TPR repeat protein</fullName>
    </submittedName>
</protein>
<dbReference type="GO" id="GO:0016757">
    <property type="term" value="F:glycosyltransferase activity"/>
    <property type="evidence" value="ECO:0007669"/>
    <property type="project" value="InterPro"/>
</dbReference>
<dbReference type="Proteomes" id="UP000001868">
    <property type="component" value="Chromosome"/>
</dbReference>
<dbReference type="Pfam" id="PF01075">
    <property type="entry name" value="Glyco_transf_9"/>
    <property type="match status" value="1"/>
</dbReference>
<name>B4REE4_PHEZH</name>
<dbReference type="SUPFAM" id="SSF48452">
    <property type="entry name" value="TPR-like"/>
    <property type="match status" value="1"/>
</dbReference>
<evidence type="ECO:0000256" key="1">
    <source>
        <dbReference type="PROSITE-ProRule" id="PRU00339"/>
    </source>
</evidence>
<dbReference type="InterPro" id="IPR002201">
    <property type="entry name" value="Glyco_trans_9"/>
</dbReference>
<keyword evidence="1" id="KW-0802">TPR repeat</keyword>
<dbReference type="KEGG" id="pzu:PHZ_c0472"/>
<dbReference type="SUPFAM" id="SSF53756">
    <property type="entry name" value="UDP-Glycosyltransferase/glycogen phosphorylase"/>
    <property type="match status" value="1"/>
</dbReference>
<dbReference type="AlphaFoldDB" id="B4REE4"/>
<dbReference type="OrthoDB" id="7190635at2"/>
<evidence type="ECO:0000313" key="2">
    <source>
        <dbReference type="EMBL" id="ACG76886.1"/>
    </source>
</evidence>
<proteinExistence type="predicted"/>
<dbReference type="InterPro" id="IPR052943">
    <property type="entry name" value="TMTC_O-mannosyl-trnsfr"/>
</dbReference>
<dbReference type="PANTHER" id="PTHR44809">
    <property type="match status" value="1"/>
</dbReference>
<dbReference type="PANTHER" id="PTHR44809:SF1">
    <property type="entry name" value="PROTEIN O-MANNOSYL-TRANSFERASE TMTC1"/>
    <property type="match status" value="1"/>
</dbReference>
<dbReference type="SMART" id="SM00028">
    <property type="entry name" value="TPR"/>
    <property type="match status" value="2"/>
</dbReference>
<dbReference type="InterPro" id="IPR019734">
    <property type="entry name" value="TPR_rpt"/>
</dbReference>
<dbReference type="STRING" id="450851.PHZ_c0472"/>
<gene>
    <name evidence="2" type="ordered locus">PHZ_c0472</name>
</gene>
<dbReference type="Gene3D" id="3.40.50.2000">
    <property type="entry name" value="Glycogen Phosphorylase B"/>
    <property type="match status" value="1"/>
</dbReference>
<dbReference type="Gene3D" id="1.25.40.10">
    <property type="entry name" value="Tetratricopeptide repeat domain"/>
    <property type="match status" value="1"/>
</dbReference>
<dbReference type="RefSeq" id="WP_012521034.1">
    <property type="nucleotide sequence ID" value="NC_011144.1"/>
</dbReference>
<dbReference type="Pfam" id="PF14559">
    <property type="entry name" value="TPR_19"/>
    <property type="match status" value="1"/>
</dbReference>
<keyword evidence="3" id="KW-1185">Reference proteome</keyword>
<sequence>MRSGAHEGQRATVGPASDPAALRRLFDQAVQRHQAGDHAAAGRLYEAVLAGGPDRGLRADVLANLASILRNQDRFAEAEAALRDCLRLSPDHLSGLANLANLLIVAQRYEEARACIARSLALAPDDRLHRYRLGLAWLGEGDYAAGLPLYELRDDRARTPLRSMSTPEWDGGPLEGRSVFIWREQGYGDELQMARFIPALKAAGAGRVMVAPTRALVRLFGTLEGVDEVLEMTGRVAAPPHDVWALPFSLPHRLGVTLETLPAAPYLRAPEAARAAWKGFAPEGGVGFVWHGNPAQPVERYRGLPSPELLQPLAEHVRLIDLQEPRGDFADTAAILEQLDLVITTDTAMAHLAGALGRPCWVMLPAVGCDWRWLRRRPDSPWYPSLRLWRQETPGDWAPVIAAMKQELASNGPPGRRP</sequence>
<organism evidence="2 3">
    <name type="scientific">Phenylobacterium zucineum (strain HLK1)</name>
    <dbReference type="NCBI Taxonomy" id="450851"/>
    <lineage>
        <taxon>Bacteria</taxon>
        <taxon>Pseudomonadati</taxon>
        <taxon>Pseudomonadota</taxon>
        <taxon>Alphaproteobacteria</taxon>
        <taxon>Caulobacterales</taxon>
        <taxon>Caulobacteraceae</taxon>
        <taxon>Phenylobacterium</taxon>
    </lineage>
</organism>
<accession>B4REE4</accession>
<dbReference type="EMBL" id="CP000747">
    <property type="protein sequence ID" value="ACG76886.1"/>
    <property type="molecule type" value="Genomic_DNA"/>
</dbReference>
<dbReference type="InterPro" id="IPR011990">
    <property type="entry name" value="TPR-like_helical_dom_sf"/>
</dbReference>
<dbReference type="HOGENOM" id="CLU_010140_0_3_5"/>
<feature type="repeat" description="TPR" evidence="1">
    <location>
        <begin position="59"/>
        <end position="92"/>
    </location>
</feature>
<reference evidence="2 3" key="1">
    <citation type="journal article" date="2008" name="BMC Genomics">
        <title>Complete genome of Phenylobacterium zucineum - a novel facultative intracellular bacterium isolated from human erythroleukemia cell line K562.</title>
        <authorList>
            <person name="Luo Y."/>
            <person name="Xu X."/>
            <person name="Ding Z."/>
            <person name="Liu Z."/>
            <person name="Zhang B."/>
            <person name="Yan Z."/>
            <person name="Sun J."/>
            <person name="Hu S."/>
            <person name="Hu X."/>
        </authorList>
    </citation>
    <scope>NUCLEOTIDE SEQUENCE [LARGE SCALE GENOMIC DNA]</scope>
    <source>
        <strain evidence="2 3">HLK1</strain>
    </source>
</reference>
<dbReference type="PROSITE" id="PS50005">
    <property type="entry name" value="TPR"/>
    <property type="match status" value="1"/>
</dbReference>
<dbReference type="eggNOG" id="COG0859">
    <property type="taxonomic scope" value="Bacteria"/>
</dbReference>
<dbReference type="eggNOG" id="COG0457">
    <property type="taxonomic scope" value="Bacteria"/>
</dbReference>